<proteinExistence type="predicted"/>
<dbReference type="AlphaFoldDB" id="A0A0D8J3U6"/>
<dbReference type="Proteomes" id="UP000032483">
    <property type="component" value="Unassembled WGS sequence"/>
</dbReference>
<name>A0A0D8J3U6_9FIRM</name>
<evidence type="ECO:0008006" key="3">
    <source>
        <dbReference type="Google" id="ProtNLM"/>
    </source>
</evidence>
<gene>
    <name evidence="1" type="ORF">TQ39_06030</name>
</gene>
<reference evidence="1" key="1">
    <citation type="submission" date="2015-02" db="EMBL/GenBank/DDBJ databases">
        <title>A novel member of the family Ruminococcaceae isolated from human feces.</title>
        <authorList>
            <person name="Shkoporov A.N."/>
            <person name="Chaplin A.V."/>
            <person name="Motuzova O.V."/>
            <person name="Kafarskaia L.I."/>
            <person name="Khokhlova E.V."/>
            <person name="Efimov B.A."/>
        </authorList>
    </citation>
    <scope>NUCLEOTIDE SEQUENCE [LARGE SCALE GENOMIC DNA]</scope>
    <source>
        <strain evidence="1">585-1</strain>
    </source>
</reference>
<organism evidence="1 2">
    <name type="scientific">Ruthenibacterium lactatiformans</name>
    <dbReference type="NCBI Taxonomy" id="1550024"/>
    <lineage>
        <taxon>Bacteria</taxon>
        <taxon>Bacillati</taxon>
        <taxon>Bacillota</taxon>
        <taxon>Clostridia</taxon>
        <taxon>Eubacteriales</taxon>
        <taxon>Oscillospiraceae</taxon>
        <taxon>Ruthenibacterium</taxon>
    </lineage>
</organism>
<comment type="caution">
    <text evidence="1">The sequence shown here is derived from an EMBL/GenBank/DDBJ whole genome shotgun (WGS) entry which is preliminary data.</text>
</comment>
<evidence type="ECO:0000313" key="2">
    <source>
        <dbReference type="Proteomes" id="UP000032483"/>
    </source>
</evidence>
<dbReference type="GeneID" id="42856179"/>
<sequence length="82" mass="9456">MKKYQLTGQPIYVGETYNHNGDLYRVESFDEGYTEPKVTLRRIKDGTIFDVEAPALFLTPTGVQLLWPREVNRFCSTLEQAV</sequence>
<keyword evidence="2" id="KW-1185">Reference proteome</keyword>
<protein>
    <recommendedName>
        <fullName evidence="3">DUF1653 domain-containing protein</fullName>
    </recommendedName>
</protein>
<dbReference type="EMBL" id="JXXK01000006">
    <property type="protein sequence ID" value="KJF40468.1"/>
    <property type="molecule type" value="Genomic_DNA"/>
</dbReference>
<evidence type="ECO:0000313" key="1">
    <source>
        <dbReference type="EMBL" id="KJF40468.1"/>
    </source>
</evidence>
<accession>A0A0D8J3U6</accession>
<dbReference type="RefSeq" id="WP_009324041.1">
    <property type="nucleotide sequence ID" value="NZ_CAUGBV010000166.1"/>
</dbReference>